<comment type="caution">
    <text evidence="2">The sequence shown here is derived from an EMBL/GenBank/DDBJ whole genome shotgun (WGS) entry which is preliminary data.</text>
</comment>
<dbReference type="Proteomes" id="UP000216446">
    <property type="component" value="Unassembled WGS sequence"/>
</dbReference>
<keyword evidence="1" id="KW-0472">Membrane</keyword>
<sequence>MPLIALLSRLLSLVVLIGGFALSIVAAVADGFGPFAVGVIVLVTLAMSVGLAAIGRICSDTARIARYVRVEEKKRKTAAEAEDPVLAYFS</sequence>
<proteinExistence type="predicted"/>
<dbReference type="RefSeq" id="WP_094550543.1">
    <property type="nucleotide sequence ID" value="NZ_MQWB01000001.1"/>
</dbReference>
<gene>
    <name evidence="2" type="ORF">BSZ36_15500</name>
</gene>
<keyword evidence="1" id="KW-0812">Transmembrane</keyword>
<reference evidence="2 3" key="1">
    <citation type="submission" date="2016-11" db="EMBL/GenBank/DDBJ databases">
        <title>Study of marine rhodopsin-containing bacteria.</title>
        <authorList>
            <person name="Yoshizawa S."/>
            <person name="Kumagai Y."/>
            <person name="Kogure K."/>
        </authorList>
    </citation>
    <scope>NUCLEOTIDE SEQUENCE [LARGE SCALE GENOMIC DNA]</scope>
    <source>
        <strain evidence="2 3">SG-29</strain>
    </source>
</reference>
<protein>
    <submittedName>
        <fullName evidence="2">Uncharacterized protein</fullName>
    </submittedName>
</protein>
<dbReference type="EMBL" id="MQWB01000001">
    <property type="protein sequence ID" value="OZC04264.1"/>
    <property type="molecule type" value="Genomic_DNA"/>
</dbReference>
<keyword evidence="1" id="KW-1133">Transmembrane helix</keyword>
<keyword evidence="3" id="KW-1185">Reference proteome</keyword>
<name>A0A259U378_9BACT</name>
<evidence type="ECO:0000313" key="3">
    <source>
        <dbReference type="Proteomes" id="UP000216446"/>
    </source>
</evidence>
<evidence type="ECO:0000313" key="2">
    <source>
        <dbReference type="EMBL" id="OZC04264.1"/>
    </source>
</evidence>
<dbReference type="InParanoid" id="A0A259U378"/>
<feature type="transmembrane region" description="Helical" evidence="1">
    <location>
        <begin position="35"/>
        <end position="54"/>
    </location>
</feature>
<dbReference type="AlphaFoldDB" id="A0A259U378"/>
<organism evidence="2 3">
    <name type="scientific">Rubricoccus marinus</name>
    <dbReference type="NCBI Taxonomy" id="716817"/>
    <lineage>
        <taxon>Bacteria</taxon>
        <taxon>Pseudomonadati</taxon>
        <taxon>Rhodothermota</taxon>
        <taxon>Rhodothermia</taxon>
        <taxon>Rhodothermales</taxon>
        <taxon>Rubricoccaceae</taxon>
        <taxon>Rubricoccus</taxon>
    </lineage>
</organism>
<feature type="transmembrane region" description="Helical" evidence="1">
    <location>
        <begin position="7"/>
        <end position="29"/>
    </location>
</feature>
<evidence type="ECO:0000256" key="1">
    <source>
        <dbReference type="SAM" id="Phobius"/>
    </source>
</evidence>
<accession>A0A259U378</accession>